<proteinExistence type="predicted"/>
<sequence>MSNDSHVQPPSGGYITDHTVDGRQRKGVKFIAGSFACYEHYDIVVEGNTYQNPERIDKERIVLVPADVDVTYNSRIGVYGANGTEASQTLFLGGEVVRPFGGRVDNAESLTRVIFEGGNIGRYANYSAEVSGKEYGGIKIIPESNAVELPLKVDENVQVIVYGHNDADKKITVFDGLAEALPVHGFVVFHGSTSTCVMFQKGDMTKYSAGYKLSYEDGKSTTKFIGLEPIHIRFESVGKNIRTEVKLHSLKPDGSEDRLLFQGRYNDDEHFRAEHS</sequence>
<protein>
    <submittedName>
        <fullName evidence="1">Uncharacterized protein</fullName>
    </submittedName>
</protein>
<evidence type="ECO:0000313" key="1">
    <source>
        <dbReference type="EMBL" id="PEH42303.1"/>
    </source>
</evidence>
<dbReference type="AlphaFoldDB" id="A0A2A7SFS4"/>
<accession>A0A2A7SFS4</accession>
<comment type="caution">
    <text evidence="1">The sequence shown here is derived from an EMBL/GenBank/DDBJ whole genome shotgun (WGS) entry which is preliminary data.</text>
</comment>
<dbReference type="EMBL" id="PDDY01000001">
    <property type="protein sequence ID" value="PEH42303.1"/>
    <property type="molecule type" value="Genomic_DNA"/>
</dbReference>
<evidence type="ECO:0000313" key="2">
    <source>
        <dbReference type="Proteomes" id="UP000220629"/>
    </source>
</evidence>
<dbReference type="Proteomes" id="UP000220629">
    <property type="component" value="Unassembled WGS sequence"/>
</dbReference>
<name>A0A2A7SFS4_BURGA</name>
<gene>
    <name evidence="1" type="ORF">CRM94_09175</name>
</gene>
<organism evidence="1 2">
    <name type="scientific">Burkholderia gladioli</name>
    <name type="common">Pseudomonas marginata</name>
    <name type="synonym">Phytomonas marginata</name>
    <dbReference type="NCBI Taxonomy" id="28095"/>
    <lineage>
        <taxon>Bacteria</taxon>
        <taxon>Pseudomonadati</taxon>
        <taxon>Pseudomonadota</taxon>
        <taxon>Betaproteobacteria</taxon>
        <taxon>Burkholderiales</taxon>
        <taxon>Burkholderiaceae</taxon>
        <taxon>Burkholderia</taxon>
    </lineage>
</organism>
<reference evidence="2" key="1">
    <citation type="submission" date="2017-09" db="EMBL/GenBank/DDBJ databases">
        <title>FDA dAtabase for Regulatory Grade micrObial Sequences (FDA-ARGOS): Supporting development and validation of Infectious Disease Dx tests.</title>
        <authorList>
            <person name="Minogue T."/>
            <person name="Wolcott M."/>
            <person name="Wasieloski L."/>
            <person name="Aguilar W."/>
            <person name="Moore D."/>
            <person name="Tallon L."/>
            <person name="Sadzewicz L."/>
            <person name="Ott S."/>
            <person name="Zhao X."/>
            <person name="Nagaraj S."/>
            <person name="Vavikolanu K."/>
            <person name="Aluvathingal J."/>
            <person name="Nadendla S."/>
            <person name="Sichtig H."/>
        </authorList>
    </citation>
    <scope>NUCLEOTIDE SEQUENCE [LARGE SCALE GENOMIC DNA]</scope>
    <source>
        <strain evidence="2">FDAARGOS_390</strain>
    </source>
</reference>
<dbReference type="RefSeq" id="WP_098152102.1">
    <property type="nucleotide sequence ID" value="NZ_CADEQH010000001.1"/>
</dbReference>